<dbReference type="AlphaFoldDB" id="A0AAN7E633"/>
<sequence>MDLEKGLQVFVGNLPPNCPQPEHSMGMPPHSDHGLLSLLTQNGIGSFQLQHNGMWINVNVNAMPYSFLVNIANQLEILSNGKYESILHGAVIKKKKKATTISLVTTNGPSINTIVNPAPKLVNNGNDQPAYLGKK</sequence>
<reference evidence="5 6" key="1">
    <citation type="journal article" date="2023" name="G3 (Bethesda)">
        <title>A haplotype-resolved chromosome-scale genome for Quercus rubra L. provides insights into the genetics of adaptive traits for red oak species.</title>
        <authorList>
            <person name="Kapoor B."/>
            <person name="Jenkins J."/>
            <person name="Schmutz J."/>
            <person name="Zhebentyayeva T."/>
            <person name="Kuelheim C."/>
            <person name="Coggeshall M."/>
            <person name="Heim C."/>
            <person name="Lasky J.R."/>
            <person name="Leites L."/>
            <person name="Islam-Faridi N."/>
            <person name="Romero-Severson J."/>
            <person name="DeLeo V.L."/>
            <person name="Lucas S.M."/>
            <person name="Lazic D."/>
            <person name="Gailing O."/>
            <person name="Carlson J."/>
            <person name="Staton M."/>
        </authorList>
    </citation>
    <scope>NUCLEOTIDE SEQUENCE [LARGE SCALE GENOMIC DNA]</scope>
    <source>
        <strain evidence="5">Pseudo-F2</strain>
    </source>
</reference>
<accession>A0AAN7E633</accession>
<dbReference type="PANTHER" id="PTHR47991">
    <property type="entry name" value="OXOGLUTARATE/IRON-DEPENDENT DIOXYGENASE"/>
    <property type="match status" value="1"/>
</dbReference>
<protein>
    <recommendedName>
        <fullName evidence="4">Fe2OG dioxygenase domain-containing protein</fullName>
    </recommendedName>
</protein>
<evidence type="ECO:0000259" key="4">
    <source>
        <dbReference type="PROSITE" id="PS51471"/>
    </source>
</evidence>
<dbReference type="InterPro" id="IPR027443">
    <property type="entry name" value="IPNS-like_sf"/>
</dbReference>
<dbReference type="SUPFAM" id="SSF51197">
    <property type="entry name" value="Clavaminate synthase-like"/>
    <property type="match status" value="1"/>
</dbReference>
<evidence type="ECO:0000256" key="2">
    <source>
        <dbReference type="ARBA" id="ARBA00022896"/>
    </source>
</evidence>
<comment type="caution">
    <text evidence="5">The sequence shown here is derived from an EMBL/GenBank/DDBJ whole genome shotgun (WGS) entry which is preliminary data.</text>
</comment>
<dbReference type="GO" id="GO:0046872">
    <property type="term" value="F:metal ion binding"/>
    <property type="evidence" value="ECO:0007669"/>
    <property type="project" value="UniProtKB-KW"/>
</dbReference>
<evidence type="ECO:0000256" key="3">
    <source>
        <dbReference type="ARBA" id="ARBA00023004"/>
    </source>
</evidence>
<evidence type="ECO:0000313" key="5">
    <source>
        <dbReference type="EMBL" id="KAK4563909.1"/>
    </source>
</evidence>
<name>A0AAN7E633_QUERU</name>
<evidence type="ECO:0000313" key="6">
    <source>
        <dbReference type="Proteomes" id="UP001324115"/>
    </source>
</evidence>
<dbReference type="InterPro" id="IPR050295">
    <property type="entry name" value="Plant_2OG-oxidoreductases"/>
</dbReference>
<dbReference type="Pfam" id="PF03171">
    <property type="entry name" value="2OG-FeII_Oxy"/>
    <property type="match status" value="1"/>
</dbReference>
<dbReference type="InterPro" id="IPR005123">
    <property type="entry name" value="Oxoglu/Fe-dep_dioxygenase_dom"/>
</dbReference>
<organism evidence="5 6">
    <name type="scientific">Quercus rubra</name>
    <name type="common">Northern red oak</name>
    <name type="synonym">Quercus borealis</name>
    <dbReference type="NCBI Taxonomy" id="3512"/>
    <lineage>
        <taxon>Eukaryota</taxon>
        <taxon>Viridiplantae</taxon>
        <taxon>Streptophyta</taxon>
        <taxon>Embryophyta</taxon>
        <taxon>Tracheophyta</taxon>
        <taxon>Spermatophyta</taxon>
        <taxon>Magnoliopsida</taxon>
        <taxon>eudicotyledons</taxon>
        <taxon>Gunneridae</taxon>
        <taxon>Pentapetalae</taxon>
        <taxon>rosids</taxon>
        <taxon>fabids</taxon>
        <taxon>Fagales</taxon>
        <taxon>Fagaceae</taxon>
        <taxon>Quercus</taxon>
    </lineage>
</organism>
<keyword evidence="6" id="KW-1185">Reference proteome</keyword>
<dbReference type="PROSITE" id="PS51471">
    <property type="entry name" value="FE2OG_OXY"/>
    <property type="match status" value="1"/>
</dbReference>
<evidence type="ECO:0000256" key="1">
    <source>
        <dbReference type="ARBA" id="ARBA00022723"/>
    </source>
</evidence>
<gene>
    <name evidence="5" type="ORF">RGQ29_006120</name>
</gene>
<dbReference type="GO" id="GO:0031418">
    <property type="term" value="F:L-ascorbic acid binding"/>
    <property type="evidence" value="ECO:0007669"/>
    <property type="project" value="UniProtKB-KW"/>
</dbReference>
<dbReference type="EMBL" id="JAXUIC010000011">
    <property type="protein sequence ID" value="KAK4563909.1"/>
    <property type="molecule type" value="Genomic_DNA"/>
</dbReference>
<proteinExistence type="predicted"/>
<dbReference type="Proteomes" id="UP001324115">
    <property type="component" value="Unassembled WGS sequence"/>
</dbReference>
<feature type="domain" description="Fe2OG dioxygenase" evidence="4">
    <location>
        <begin position="5"/>
        <end position="109"/>
    </location>
</feature>
<keyword evidence="3" id="KW-0408">Iron</keyword>
<keyword evidence="2" id="KW-0847">Vitamin C</keyword>
<dbReference type="Gene3D" id="2.60.120.330">
    <property type="entry name" value="B-lactam Antibiotic, Isopenicillin N Synthase, Chain"/>
    <property type="match status" value="1"/>
</dbReference>
<dbReference type="InterPro" id="IPR044861">
    <property type="entry name" value="IPNS-like_FE2OG_OXY"/>
</dbReference>
<keyword evidence="1" id="KW-0479">Metal-binding</keyword>